<dbReference type="Pfam" id="PF00395">
    <property type="entry name" value="SLH"/>
    <property type="match status" value="1"/>
</dbReference>
<evidence type="ECO:0000313" key="2">
    <source>
        <dbReference type="EMBL" id="MPM12509.1"/>
    </source>
</evidence>
<accession>A0A644X8W9</accession>
<proteinExistence type="predicted"/>
<dbReference type="EMBL" id="VSSQ01001981">
    <property type="protein sequence ID" value="MPM12509.1"/>
    <property type="molecule type" value="Genomic_DNA"/>
</dbReference>
<feature type="domain" description="SLH" evidence="1">
    <location>
        <begin position="17"/>
        <end position="71"/>
    </location>
</feature>
<gene>
    <name evidence="2" type="ORF">SDC9_58862</name>
</gene>
<name>A0A644X8W9_9ZZZZ</name>
<dbReference type="AlphaFoldDB" id="A0A644X8W9"/>
<evidence type="ECO:0000259" key="1">
    <source>
        <dbReference type="PROSITE" id="PS51272"/>
    </source>
</evidence>
<organism evidence="2">
    <name type="scientific">bioreactor metagenome</name>
    <dbReference type="NCBI Taxonomy" id="1076179"/>
    <lineage>
        <taxon>unclassified sequences</taxon>
        <taxon>metagenomes</taxon>
        <taxon>ecological metagenomes</taxon>
    </lineage>
</organism>
<reference evidence="2" key="1">
    <citation type="submission" date="2019-08" db="EMBL/GenBank/DDBJ databases">
        <authorList>
            <person name="Kucharzyk K."/>
            <person name="Murdoch R.W."/>
            <person name="Higgins S."/>
            <person name="Loffler F."/>
        </authorList>
    </citation>
    <scope>NUCLEOTIDE SEQUENCE</scope>
</reference>
<dbReference type="InterPro" id="IPR001119">
    <property type="entry name" value="SLH_dom"/>
</dbReference>
<comment type="caution">
    <text evidence="2">The sequence shown here is derived from an EMBL/GenBank/DDBJ whole genome shotgun (WGS) entry which is preliminary data.</text>
</comment>
<sequence>MTMTYLWMLAGKPAAQKSAAYTDVAPGAAYAGAVSWAVEKGVTTGKTADTFAPDTPCTRGQIATFLYRAMH</sequence>
<protein>
    <recommendedName>
        <fullName evidence="1">SLH domain-containing protein</fullName>
    </recommendedName>
</protein>
<dbReference type="PROSITE" id="PS51272">
    <property type="entry name" value="SLH"/>
    <property type="match status" value="1"/>
</dbReference>